<dbReference type="CDD" id="cd08254">
    <property type="entry name" value="hydroxyacyl_CoA_DH"/>
    <property type="match status" value="1"/>
</dbReference>
<feature type="domain" description="Enoyl reductase (ER)" evidence="7">
    <location>
        <begin position="10"/>
        <end position="317"/>
    </location>
</feature>
<dbReference type="InterPro" id="IPR002328">
    <property type="entry name" value="ADH_Zn_CS"/>
</dbReference>
<evidence type="ECO:0000313" key="8">
    <source>
        <dbReference type="EMBL" id="PSN65732.1"/>
    </source>
</evidence>
<evidence type="ECO:0000313" key="9">
    <source>
        <dbReference type="Proteomes" id="UP000240883"/>
    </source>
</evidence>
<dbReference type="Gene3D" id="3.90.180.10">
    <property type="entry name" value="Medium-chain alcohol dehydrogenases, catalytic domain"/>
    <property type="match status" value="1"/>
</dbReference>
<reference evidence="8 9" key="1">
    <citation type="journal article" date="2018" name="Front. Microbiol.">
        <title>Genome-Wide Analysis of Corynespora cassiicola Leaf Fall Disease Putative Effectors.</title>
        <authorList>
            <person name="Lopez D."/>
            <person name="Ribeiro S."/>
            <person name="Label P."/>
            <person name="Fumanal B."/>
            <person name="Venisse J.S."/>
            <person name="Kohler A."/>
            <person name="de Oliveira R.R."/>
            <person name="Labutti K."/>
            <person name="Lipzen A."/>
            <person name="Lail K."/>
            <person name="Bauer D."/>
            <person name="Ohm R.A."/>
            <person name="Barry K.W."/>
            <person name="Spatafora J."/>
            <person name="Grigoriev I.V."/>
            <person name="Martin F.M."/>
            <person name="Pujade-Renaud V."/>
        </authorList>
    </citation>
    <scope>NUCLEOTIDE SEQUENCE [LARGE SCALE GENOMIC DNA]</scope>
    <source>
        <strain evidence="8 9">Philippines</strain>
    </source>
</reference>
<proteinExistence type="inferred from homology"/>
<dbReference type="InterPro" id="IPR020843">
    <property type="entry name" value="ER"/>
</dbReference>
<gene>
    <name evidence="8" type="ORF">BS50DRAFT_634956</name>
</gene>
<dbReference type="STRING" id="1448308.A0A2T2NJX4"/>
<comment type="similarity">
    <text evidence="2 6">Belongs to the zinc-containing alcohol dehydrogenase family.</text>
</comment>
<dbReference type="SMART" id="SM00829">
    <property type="entry name" value="PKS_ER"/>
    <property type="match status" value="1"/>
</dbReference>
<keyword evidence="3 6" id="KW-0479">Metal-binding</keyword>
<evidence type="ECO:0000256" key="6">
    <source>
        <dbReference type="RuleBase" id="RU361277"/>
    </source>
</evidence>
<dbReference type="InterPro" id="IPR013149">
    <property type="entry name" value="ADH-like_C"/>
</dbReference>
<accession>A0A2T2NJX4</accession>
<evidence type="ECO:0000256" key="2">
    <source>
        <dbReference type="ARBA" id="ARBA00008072"/>
    </source>
</evidence>
<dbReference type="InterPro" id="IPR013154">
    <property type="entry name" value="ADH-like_N"/>
</dbReference>
<dbReference type="InterPro" id="IPR011032">
    <property type="entry name" value="GroES-like_sf"/>
</dbReference>
<protein>
    <submittedName>
        <fullName evidence="8">GroES-like protein</fullName>
    </submittedName>
</protein>
<evidence type="ECO:0000259" key="7">
    <source>
        <dbReference type="SMART" id="SM00829"/>
    </source>
</evidence>
<evidence type="ECO:0000256" key="1">
    <source>
        <dbReference type="ARBA" id="ARBA00001947"/>
    </source>
</evidence>
<dbReference type="GO" id="GO:0005737">
    <property type="term" value="C:cytoplasm"/>
    <property type="evidence" value="ECO:0007669"/>
    <property type="project" value="TreeGrafter"/>
</dbReference>
<name>A0A2T2NJX4_CORCC</name>
<organism evidence="8 9">
    <name type="scientific">Corynespora cassiicola Philippines</name>
    <dbReference type="NCBI Taxonomy" id="1448308"/>
    <lineage>
        <taxon>Eukaryota</taxon>
        <taxon>Fungi</taxon>
        <taxon>Dikarya</taxon>
        <taxon>Ascomycota</taxon>
        <taxon>Pezizomycotina</taxon>
        <taxon>Dothideomycetes</taxon>
        <taxon>Pleosporomycetidae</taxon>
        <taxon>Pleosporales</taxon>
        <taxon>Corynesporascaceae</taxon>
        <taxon>Corynespora</taxon>
    </lineage>
</organism>
<dbReference type="PANTHER" id="PTHR42940:SF8">
    <property type="entry name" value="VACUOLAR PROTEIN SORTING-ASSOCIATED PROTEIN 11"/>
    <property type="match status" value="1"/>
</dbReference>
<sequence length="325" mass="33633">MNAFRFSDISTGLELQTVPIPEPSPSEALIRVEAAGLCHSDTHVLHGGGAAWMRKLPITLGHEIAGTITKLGGPSTFNIGDRVAVACIGHPVETRDFNKAPGVGCDGGYAQYVVAPLENLVMIPDGVSFAQAAVATDSVATAYHAVVSEGGVRPSSTVAIIGLGGLGLNGVAIAAAEGARVYGIDINESKFEHARSVGAISCATDISLLSSYAFDVIIDFAGAQATVEAAVAAVRPGGTVVLVGLASEKVTFTTTELVTKNIALRGSTSASVQELQEVLQLIAKGVLRPQMEQLPFNDIPGALERLGTNEVEGRLYVMPNAVFDL</sequence>
<dbReference type="PANTHER" id="PTHR42940">
    <property type="entry name" value="ALCOHOL DEHYDROGENASE 1-RELATED"/>
    <property type="match status" value="1"/>
</dbReference>
<dbReference type="SUPFAM" id="SSF51735">
    <property type="entry name" value="NAD(P)-binding Rossmann-fold domains"/>
    <property type="match status" value="1"/>
</dbReference>
<dbReference type="AlphaFoldDB" id="A0A2T2NJX4"/>
<evidence type="ECO:0000256" key="5">
    <source>
        <dbReference type="ARBA" id="ARBA00023002"/>
    </source>
</evidence>
<evidence type="ECO:0000256" key="4">
    <source>
        <dbReference type="ARBA" id="ARBA00022833"/>
    </source>
</evidence>
<evidence type="ECO:0000256" key="3">
    <source>
        <dbReference type="ARBA" id="ARBA00022723"/>
    </source>
</evidence>
<keyword evidence="4 6" id="KW-0862">Zinc</keyword>
<dbReference type="GO" id="GO:0004022">
    <property type="term" value="F:alcohol dehydrogenase (NAD+) activity"/>
    <property type="evidence" value="ECO:0007669"/>
    <property type="project" value="TreeGrafter"/>
</dbReference>
<dbReference type="Pfam" id="PF08240">
    <property type="entry name" value="ADH_N"/>
    <property type="match status" value="1"/>
</dbReference>
<dbReference type="PROSITE" id="PS00059">
    <property type="entry name" value="ADH_ZINC"/>
    <property type="match status" value="1"/>
</dbReference>
<dbReference type="Pfam" id="PF00107">
    <property type="entry name" value="ADH_zinc_N"/>
    <property type="match status" value="1"/>
</dbReference>
<dbReference type="Gene3D" id="3.40.50.720">
    <property type="entry name" value="NAD(P)-binding Rossmann-like Domain"/>
    <property type="match status" value="1"/>
</dbReference>
<dbReference type="EMBL" id="KZ678136">
    <property type="protein sequence ID" value="PSN65732.1"/>
    <property type="molecule type" value="Genomic_DNA"/>
</dbReference>
<dbReference type="Proteomes" id="UP000240883">
    <property type="component" value="Unassembled WGS sequence"/>
</dbReference>
<keyword evidence="5" id="KW-0560">Oxidoreductase</keyword>
<dbReference type="SUPFAM" id="SSF50129">
    <property type="entry name" value="GroES-like"/>
    <property type="match status" value="1"/>
</dbReference>
<dbReference type="GO" id="GO:0008270">
    <property type="term" value="F:zinc ion binding"/>
    <property type="evidence" value="ECO:0007669"/>
    <property type="project" value="InterPro"/>
</dbReference>
<comment type="cofactor">
    <cofactor evidence="1 6">
        <name>Zn(2+)</name>
        <dbReference type="ChEBI" id="CHEBI:29105"/>
    </cofactor>
</comment>
<dbReference type="InterPro" id="IPR036291">
    <property type="entry name" value="NAD(P)-bd_dom_sf"/>
</dbReference>
<keyword evidence="9" id="KW-1185">Reference proteome</keyword>
<dbReference type="OrthoDB" id="1879366at2759"/>